<gene>
    <name evidence="2" type="ORF">CBY09_10670</name>
</gene>
<accession>A0A235ENH2</accession>
<dbReference type="EMBL" id="NOIG01000006">
    <property type="protein sequence ID" value="OYD50588.1"/>
    <property type="molecule type" value="Genomic_DNA"/>
</dbReference>
<proteinExistence type="predicted"/>
<feature type="domain" description="Hemerythrin-like" evidence="1">
    <location>
        <begin position="2"/>
        <end position="136"/>
    </location>
</feature>
<reference evidence="2 3" key="1">
    <citation type="submission" date="2017-07" db="EMBL/GenBank/DDBJ databases">
        <title>Acidovorax KNDSW TSA 6 genome sequence and assembly.</title>
        <authorList>
            <person name="Mayilraj S."/>
        </authorList>
    </citation>
    <scope>NUCLEOTIDE SEQUENCE [LARGE SCALE GENOMIC DNA]</scope>
    <source>
        <strain evidence="2 3">KNDSW-TSA6</strain>
    </source>
</reference>
<dbReference type="InterPro" id="IPR012312">
    <property type="entry name" value="Hemerythrin-like"/>
</dbReference>
<dbReference type="AlphaFoldDB" id="A0A235ENH2"/>
<dbReference type="RefSeq" id="WP_094289448.1">
    <property type="nucleotide sequence ID" value="NZ_NOIG01000006.1"/>
</dbReference>
<dbReference type="Pfam" id="PF01814">
    <property type="entry name" value="Hemerythrin"/>
    <property type="match status" value="1"/>
</dbReference>
<sequence>MLEACHERVQRTLALLARLRAHVRQHGADTDARQAARDVLRYFDMAAPLHHQDEELHVFPLLRAQASPEVQALVQRLQQDHLAMTADWAAARVPLWALAESAVAPFTPGDEAALDRFAQRYADHIAAEEGTAYPAAQALLAPATLGAMGQEMAARRGA</sequence>
<evidence type="ECO:0000313" key="3">
    <source>
        <dbReference type="Proteomes" id="UP000215441"/>
    </source>
</evidence>
<evidence type="ECO:0000259" key="1">
    <source>
        <dbReference type="Pfam" id="PF01814"/>
    </source>
</evidence>
<comment type="caution">
    <text evidence="2">The sequence shown here is derived from an EMBL/GenBank/DDBJ whole genome shotgun (WGS) entry which is preliminary data.</text>
</comment>
<protein>
    <submittedName>
        <fullName evidence="2">Hemerythrin</fullName>
    </submittedName>
</protein>
<name>A0A235ENH2_9BURK</name>
<dbReference type="OrthoDB" id="8898809at2"/>
<keyword evidence="3" id="KW-1185">Reference proteome</keyword>
<dbReference type="Gene3D" id="1.20.120.520">
    <property type="entry name" value="nmb1532 protein domain like"/>
    <property type="match status" value="1"/>
</dbReference>
<dbReference type="Proteomes" id="UP000215441">
    <property type="component" value="Unassembled WGS sequence"/>
</dbReference>
<organism evidence="2 3">
    <name type="scientific">Acidovorax kalamii</name>
    <dbReference type="NCBI Taxonomy" id="2004485"/>
    <lineage>
        <taxon>Bacteria</taxon>
        <taxon>Pseudomonadati</taxon>
        <taxon>Pseudomonadota</taxon>
        <taxon>Betaproteobacteria</taxon>
        <taxon>Burkholderiales</taxon>
        <taxon>Comamonadaceae</taxon>
        <taxon>Acidovorax</taxon>
    </lineage>
</organism>
<evidence type="ECO:0000313" key="2">
    <source>
        <dbReference type="EMBL" id="OYD50588.1"/>
    </source>
</evidence>